<dbReference type="Pfam" id="PF16980">
    <property type="entry name" value="CitMHS_2"/>
    <property type="match status" value="1"/>
</dbReference>
<protein>
    <submittedName>
        <fullName evidence="2">Sodium:proton antiporter</fullName>
    </submittedName>
</protein>
<feature type="transmembrane region" description="Helical" evidence="1">
    <location>
        <begin position="296"/>
        <end position="314"/>
    </location>
</feature>
<feature type="transmembrane region" description="Helical" evidence="1">
    <location>
        <begin position="74"/>
        <end position="94"/>
    </location>
</feature>
<sequence length="435" mass="48845">MEHESTLQSIPLIASIPFIVMLGCIAVLPLVKEHFWEKNRNKLIIALILGIPTAIYLLSTGFSHNLIHTMVFDYIPFIILLGGLFCITGGITLTGDIEAKPLINSIFMAIGAVLASFMGTTGAAMLLIRPILQTNKERQFKVHTVLFFIGIVANCGGMLTPLGDPPLFMMYLRGTPFTWFFHLWKPWLFVNALTIIVYFIVDTYFHSKEPEKTLLKDKAEIQPIRMSGGLNFLWLLGVILSIAFINEQYIHAMHQNHYLKFLREGTILLMAAIAYVTSKPENRKQNNFTWHPIIEVAYLFLGIFITMVPCLIYLEVNAHHLGVNSPRQFYYYTGLLSSFLDNTPTAVTFYSLAIGLGQKATVMVAGIPFITMISICLGAVFFGSMTYIGNGPNFMVKSVAEENQVKMPSFFGYILKFSIPVLLPILVLTAFLFVK</sequence>
<feature type="transmembrane region" description="Helical" evidence="1">
    <location>
        <begin position="329"/>
        <end position="350"/>
    </location>
</feature>
<feature type="transmembrane region" description="Helical" evidence="1">
    <location>
        <begin position="140"/>
        <end position="163"/>
    </location>
</feature>
<feature type="transmembrane region" description="Helical" evidence="1">
    <location>
        <begin position="183"/>
        <end position="205"/>
    </location>
</feature>
<gene>
    <name evidence="2" type="ORF">A2161_10925</name>
</gene>
<organism evidence="2 3">
    <name type="scientific">Candidatus Schekmanbacteria bacterium RBG_13_48_7</name>
    <dbReference type="NCBI Taxonomy" id="1817878"/>
    <lineage>
        <taxon>Bacteria</taxon>
        <taxon>Candidatus Schekmaniibacteriota</taxon>
    </lineage>
</organism>
<dbReference type="InterPro" id="IPR031566">
    <property type="entry name" value="CitMHS_2"/>
</dbReference>
<feature type="transmembrane region" description="Helical" evidence="1">
    <location>
        <begin position="12"/>
        <end position="31"/>
    </location>
</feature>
<feature type="transmembrane region" description="Helical" evidence="1">
    <location>
        <begin position="410"/>
        <end position="434"/>
    </location>
</feature>
<feature type="transmembrane region" description="Helical" evidence="1">
    <location>
        <begin position="226"/>
        <end position="245"/>
    </location>
</feature>
<dbReference type="AlphaFoldDB" id="A0A1F7S240"/>
<evidence type="ECO:0000313" key="2">
    <source>
        <dbReference type="EMBL" id="OGL47872.1"/>
    </source>
</evidence>
<name>A0A1F7S240_9BACT</name>
<feature type="transmembrane region" description="Helical" evidence="1">
    <location>
        <begin position="106"/>
        <end position="128"/>
    </location>
</feature>
<keyword evidence="1" id="KW-0472">Membrane</keyword>
<proteinExistence type="predicted"/>
<comment type="caution">
    <text evidence="2">The sequence shown here is derived from an EMBL/GenBank/DDBJ whole genome shotgun (WGS) entry which is preliminary data.</text>
</comment>
<keyword evidence="1" id="KW-0812">Transmembrane</keyword>
<dbReference type="Proteomes" id="UP000179266">
    <property type="component" value="Unassembled WGS sequence"/>
</dbReference>
<feature type="transmembrane region" description="Helical" evidence="1">
    <location>
        <begin position="43"/>
        <end position="62"/>
    </location>
</feature>
<evidence type="ECO:0000313" key="3">
    <source>
        <dbReference type="Proteomes" id="UP000179266"/>
    </source>
</evidence>
<accession>A0A1F7S240</accession>
<keyword evidence="1" id="KW-1133">Transmembrane helix</keyword>
<feature type="transmembrane region" description="Helical" evidence="1">
    <location>
        <begin position="362"/>
        <end position="390"/>
    </location>
</feature>
<evidence type="ECO:0000256" key="1">
    <source>
        <dbReference type="SAM" id="Phobius"/>
    </source>
</evidence>
<dbReference type="EMBL" id="MGDD01000052">
    <property type="protein sequence ID" value="OGL47872.1"/>
    <property type="molecule type" value="Genomic_DNA"/>
</dbReference>
<reference evidence="2 3" key="1">
    <citation type="journal article" date="2016" name="Nat. Commun.">
        <title>Thousands of microbial genomes shed light on interconnected biogeochemical processes in an aquifer system.</title>
        <authorList>
            <person name="Anantharaman K."/>
            <person name="Brown C.T."/>
            <person name="Hug L.A."/>
            <person name="Sharon I."/>
            <person name="Castelle C.J."/>
            <person name="Probst A.J."/>
            <person name="Thomas B.C."/>
            <person name="Singh A."/>
            <person name="Wilkins M.J."/>
            <person name="Karaoz U."/>
            <person name="Brodie E.L."/>
            <person name="Williams K.H."/>
            <person name="Hubbard S.S."/>
            <person name="Banfield J.F."/>
        </authorList>
    </citation>
    <scope>NUCLEOTIDE SEQUENCE [LARGE SCALE GENOMIC DNA]</scope>
</reference>